<name>A0ABQ3SNF4_9ACTN</name>
<accession>A0ABQ3SNF4</accession>
<feature type="transmembrane region" description="Helical" evidence="1">
    <location>
        <begin position="146"/>
        <end position="167"/>
    </location>
</feature>
<organism evidence="2 3">
    <name type="scientific">Streptomyces nojiriensis</name>
    <dbReference type="NCBI Taxonomy" id="66374"/>
    <lineage>
        <taxon>Bacteria</taxon>
        <taxon>Bacillati</taxon>
        <taxon>Actinomycetota</taxon>
        <taxon>Actinomycetes</taxon>
        <taxon>Kitasatosporales</taxon>
        <taxon>Streptomycetaceae</taxon>
        <taxon>Streptomyces</taxon>
    </lineage>
</organism>
<comment type="caution">
    <text evidence="2">The sequence shown here is derived from an EMBL/GenBank/DDBJ whole genome shotgun (WGS) entry which is preliminary data.</text>
</comment>
<dbReference type="EMBL" id="BNEC01000005">
    <property type="protein sequence ID" value="GHI69671.1"/>
    <property type="molecule type" value="Genomic_DNA"/>
</dbReference>
<evidence type="ECO:0000313" key="3">
    <source>
        <dbReference type="Proteomes" id="UP000613974"/>
    </source>
</evidence>
<dbReference type="Proteomes" id="UP000613974">
    <property type="component" value="Unassembled WGS sequence"/>
</dbReference>
<keyword evidence="1" id="KW-0472">Membrane</keyword>
<feature type="transmembrane region" description="Helical" evidence="1">
    <location>
        <begin position="88"/>
        <end position="105"/>
    </location>
</feature>
<gene>
    <name evidence="2" type="ORF">Snoj_35890</name>
</gene>
<keyword evidence="3" id="KW-1185">Reference proteome</keyword>
<proteinExistence type="predicted"/>
<keyword evidence="1" id="KW-0812">Transmembrane</keyword>
<evidence type="ECO:0008006" key="4">
    <source>
        <dbReference type="Google" id="ProtNLM"/>
    </source>
</evidence>
<sequence length="169" mass="18226">MGRNRRKIRSSRNRAGPAVVLVRLAGINLIGAVRPMVKVSSVRTEGRAAAVVAAPPVALAPVNPGGPAVRAPSGSSSAIEEKEQGEPGWGLAMTLFAVLSLVLRLTDVRSWWAILWAPLFVLAVGSAAYAWRLTARGRWRMGPMEWVFLVVAHLSLVAALARVFRFLPR</sequence>
<evidence type="ECO:0000313" key="2">
    <source>
        <dbReference type="EMBL" id="GHI69671.1"/>
    </source>
</evidence>
<feature type="transmembrane region" description="Helical" evidence="1">
    <location>
        <begin position="111"/>
        <end position="134"/>
    </location>
</feature>
<evidence type="ECO:0000256" key="1">
    <source>
        <dbReference type="SAM" id="Phobius"/>
    </source>
</evidence>
<protein>
    <recommendedName>
        <fullName evidence="4">Integral membrane protein</fullName>
    </recommendedName>
</protein>
<keyword evidence="1" id="KW-1133">Transmembrane helix</keyword>
<reference evidence="3" key="1">
    <citation type="submission" date="2023-07" db="EMBL/GenBank/DDBJ databases">
        <title>Whole genome shotgun sequence of Streptomyces nojiriensis NBRC 13794.</title>
        <authorList>
            <person name="Komaki H."/>
            <person name="Tamura T."/>
        </authorList>
    </citation>
    <scope>NUCLEOTIDE SEQUENCE [LARGE SCALE GENOMIC DNA]</scope>
    <source>
        <strain evidence="3">NBRC 13794</strain>
    </source>
</reference>